<evidence type="ECO:0000256" key="1">
    <source>
        <dbReference type="ARBA" id="ARBA00022531"/>
    </source>
</evidence>
<protein>
    <recommendedName>
        <fullName evidence="3">Photosynthesis system II assembly factor Ycf48/Hcf136-like domain-containing protein</fullName>
    </recommendedName>
</protein>
<organism evidence="4 5">
    <name type="scientific">Chloroflexus aggregans</name>
    <dbReference type="NCBI Taxonomy" id="152260"/>
    <lineage>
        <taxon>Bacteria</taxon>
        <taxon>Bacillati</taxon>
        <taxon>Chloroflexota</taxon>
        <taxon>Chloroflexia</taxon>
        <taxon>Chloroflexales</taxon>
        <taxon>Chloroflexineae</taxon>
        <taxon>Chloroflexaceae</taxon>
        <taxon>Chloroflexus</taxon>
    </lineage>
</organism>
<evidence type="ECO:0000313" key="4">
    <source>
        <dbReference type="EMBL" id="PMP73944.1"/>
    </source>
</evidence>
<dbReference type="SUPFAM" id="SSF110296">
    <property type="entry name" value="Oligoxyloglucan reducing end-specific cellobiohydrolase"/>
    <property type="match status" value="1"/>
</dbReference>
<dbReference type="PANTHER" id="PTHR47199">
    <property type="entry name" value="PHOTOSYSTEM II STABILITY/ASSEMBLY FACTOR HCF136, CHLOROPLASTIC"/>
    <property type="match status" value="1"/>
</dbReference>
<evidence type="ECO:0000259" key="3">
    <source>
        <dbReference type="Pfam" id="PF14870"/>
    </source>
</evidence>
<accession>A0A2J6WTH9</accession>
<gene>
    <name evidence="4" type="ORF">C0184_15600</name>
</gene>
<dbReference type="AlphaFoldDB" id="A0A2J6WTH9"/>
<evidence type="ECO:0000313" key="5">
    <source>
        <dbReference type="Proteomes" id="UP000243376"/>
    </source>
</evidence>
<dbReference type="Proteomes" id="UP000243376">
    <property type="component" value="Unassembled WGS sequence"/>
</dbReference>
<dbReference type="Pfam" id="PF14870">
    <property type="entry name" value="PSII_BNR"/>
    <property type="match status" value="1"/>
</dbReference>
<keyword evidence="1" id="KW-0602">Photosynthesis</keyword>
<dbReference type="InterPro" id="IPR028203">
    <property type="entry name" value="PSII_CF48-like_dom"/>
</dbReference>
<proteinExistence type="predicted"/>
<sequence>MSNVAKLIFPNGTLTADVPNKTMTFVSVPDTYYGTAIKGTRNATAGGSTLLIPKLDHVHAALIEYGYPPTTPTDEVATVEHAGNLGMGYDSMRGKFQVYVKKTFLGGIYGLDLKYAEMVTPLIGYGAKSTGGGARVFKTVDGGVNWTQLSYPTGSNDAGALKMVNTLVGFHANSSTGSIYKTTDGFATAPTLVYTGPSKMPSRFFFLDASHGWLVGANGYAVKTDDGGTSWALPGSPPAQSFNDVWMIDANTVIVAADHYVYLVTYSGSVWTWTDKTPTANAHYRRIQMYSSTVGYMVGNNGSSYARVWKTTNGGTSWTATYTSSSTIYDYRDLVVFNDTELIMAGANNASHGVVYKSTASGASPTMLNFDTPTGVTNLGIA</sequence>
<reference evidence="4 5" key="1">
    <citation type="submission" date="2018-01" db="EMBL/GenBank/DDBJ databases">
        <title>Metagenomic assembled genomes from two thermal pools in the Uzon Caldera, Kamchatka, Russia.</title>
        <authorList>
            <person name="Wilkins L."/>
            <person name="Ettinger C."/>
        </authorList>
    </citation>
    <scope>NUCLEOTIDE SEQUENCE [LARGE SCALE GENOMIC DNA]</scope>
    <source>
        <strain evidence="4">ZAV-02</strain>
    </source>
</reference>
<dbReference type="EMBL" id="PNIQ01001044">
    <property type="protein sequence ID" value="PMP73944.1"/>
    <property type="molecule type" value="Genomic_DNA"/>
</dbReference>
<dbReference type="Gene3D" id="2.130.10.10">
    <property type="entry name" value="YVTN repeat-like/Quinoprotein amine dehydrogenase"/>
    <property type="match status" value="1"/>
</dbReference>
<feature type="domain" description="Photosynthesis system II assembly factor Ycf48/Hcf136-like" evidence="3">
    <location>
        <begin position="206"/>
        <end position="324"/>
    </location>
</feature>
<dbReference type="PANTHER" id="PTHR47199:SF2">
    <property type="entry name" value="PHOTOSYSTEM II STABILITY_ASSEMBLY FACTOR HCF136, CHLOROPLASTIC"/>
    <property type="match status" value="1"/>
</dbReference>
<evidence type="ECO:0000256" key="2">
    <source>
        <dbReference type="ARBA" id="ARBA00023276"/>
    </source>
</evidence>
<dbReference type="GO" id="GO:0009523">
    <property type="term" value="C:photosystem II"/>
    <property type="evidence" value="ECO:0007669"/>
    <property type="project" value="UniProtKB-KW"/>
</dbReference>
<feature type="non-terminal residue" evidence="4">
    <location>
        <position position="382"/>
    </location>
</feature>
<comment type="caution">
    <text evidence="4">The sequence shown here is derived from an EMBL/GenBank/DDBJ whole genome shotgun (WGS) entry which is preliminary data.</text>
</comment>
<dbReference type="InterPro" id="IPR015943">
    <property type="entry name" value="WD40/YVTN_repeat-like_dom_sf"/>
</dbReference>
<name>A0A2J6WTH9_9CHLR</name>
<dbReference type="GO" id="GO:0015979">
    <property type="term" value="P:photosynthesis"/>
    <property type="evidence" value="ECO:0007669"/>
    <property type="project" value="UniProtKB-KW"/>
</dbReference>
<keyword evidence="2" id="KW-0604">Photosystem II</keyword>